<dbReference type="InterPro" id="IPR010699">
    <property type="entry name" value="DUF1275"/>
</dbReference>
<feature type="transmembrane region" description="Helical" evidence="6">
    <location>
        <begin position="984"/>
        <end position="1003"/>
    </location>
</feature>
<feature type="transmembrane region" description="Helical" evidence="6">
    <location>
        <begin position="1067"/>
        <end position="1086"/>
    </location>
</feature>
<comment type="caution">
    <text evidence="8">The sequence shown here is derived from an EMBL/GenBank/DDBJ whole genome shotgun (WGS) entry which is preliminary data.</text>
</comment>
<evidence type="ECO:0000256" key="2">
    <source>
        <dbReference type="ARBA" id="ARBA00007459"/>
    </source>
</evidence>
<feature type="region of interest" description="Disordered" evidence="5">
    <location>
        <begin position="571"/>
        <end position="844"/>
    </location>
</feature>
<keyword evidence="9" id="KW-1185">Reference proteome</keyword>
<feature type="region of interest" description="Disordered" evidence="5">
    <location>
        <begin position="386"/>
        <end position="412"/>
    </location>
</feature>
<dbReference type="GO" id="GO:0006397">
    <property type="term" value="P:mRNA processing"/>
    <property type="evidence" value="ECO:0007669"/>
    <property type="project" value="UniProtKB-KW"/>
</dbReference>
<feature type="transmembrane region" description="Helical" evidence="6">
    <location>
        <begin position="950"/>
        <end position="972"/>
    </location>
</feature>
<sequence>MDIDDEDVFLYGDSESIDTKPSAGPGGAVNDVVKTEEAKQNAQCKFTTSHLVPGEFGNGTGAAKASNDDDDNPYGDDMNDIPDVKHAADGSNAGETGDAKAEGEEMEDDEEGDTEEDEDDDGLDIVVAAPQRSMDFRNIAASTSGSNPAPNIVVSGFGMNAAALAGMAASAITPKNTRISATPNTSVAAPGALPDASDPTDGTPQGNPLLAEPQPVDGEPPQDVSSIANDPSHSAEVQAAATAAEAASHLTGETARVLPPSELPAPHAPKSQPVPPNPYAFTLEPPTTRDAESIYEYDMKVMNASGQPWRARGSDISRWFNYGFDEFTWKRYCEYRKEMVNGVEAMKQIPMDQPLSMEAASLLHLPMPKMPVQAGFANGMSGEMPSVDASSNAAVANKEEGEETPDQQAAPSNDAINSMLQMGFPMNPEQMQQQMMLMQQQMMGAGNTETITNNDQASAEKTEEGNQAIAAGGMPDMNAMMAMGGMPGMPDMQTMMNMFGMGMQDMSGFQNMAMAQNMANFGNGSPVPGIMGMGDGSNGRAGMGMQQNVPIGPGHHNIRGGFRGRGRGALAVRGRGGSNAMPLGPRSIIPNAPKGPKASRHRDAIAEQQKSGLDYGEGEPDAKPATSEKESSAAVSTRAPLPSRHELTRERTPSDSEDEGRRSKRVSPRRESRQNSPAKQEEPDRERAPTDAGYSDRGSDGGYSDARTDERTRSSAARRSTRDGRDSGSRSSQLRDGKSSTDKGRSDRHRSSREDRSGKDEKSRGSRRSSRSRERRRDDERDKERRQGSRHHRSRSDRDGSAPEEEDDAKKDQRRASRGEDKTGRKRSRSPSADRDEGSRSRLASQDVLRRSRLAGLREEVSSDDLTGPLLLISFVCGLLDATIYWNFRIFASNQTGNTLILTIILAGLHPTRSQLGLAAVSLGGFLLFGFIFARLGLRFTHNAHRQKWWLLVSAVTQALFVLVPGILLTVLHAGKEPIQLEPGWDTIIIALFAAGSGVQVVMAKSSDTGIPTAMLTSPYADCLLDEHLFARPFAKQGKNRTVRIAYILSLLSGSFLGGLVQKNLGTVVVVWLAFLLRMLSVIWIASLQVDEGKIRLDEEER</sequence>
<feature type="compositionally biased region" description="Low complexity" evidence="5">
    <location>
        <begin position="386"/>
        <end position="396"/>
    </location>
</feature>
<feature type="compositionally biased region" description="Basic and acidic residues" evidence="5">
    <location>
        <begin position="643"/>
        <end position="654"/>
    </location>
</feature>
<feature type="compositionally biased region" description="Basic and acidic residues" evidence="5">
    <location>
        <begin position="620"/>
        <end position="631"/>
    </location>
</feature>
<dbReference type="PANTHER" id="PTHR37488">
    <property type="entry name" value="DUF1275 DOMAIN-CONTAINING PROTEIN"/>
    <property type="match status" value="1"/>
</dbReference>
<organism evidence="8 9">
    <name type="scientific">Naganishia liquefaciens</name>
    <dbReference type="NCBI Taxonomy" id="104408"/>
    <lineage>
        <taxon>Eukaryota</taxon>
        <taxon>Fungi</taxon>
        <taxon>Dikarya</taxon>
        <taxon>Basidiomycota</taxon>
        <taxon>Agaricomycotina</taxon>
        <taxon>Tremellomycetes</taxon>
        <taxon>Filobasidiales</taxon>
        <taxon>Filobasidiaceae</taxon>
        <taxon>Naganishia</taxon>
    </lineage>
</organism>
<keyword evidence="6" id="KW-0812">Transmembrane</keyword>
<feature type="domain" description="Pre-mRNA polyadenylation factor Fip1" evidence="7">
    <location>
        <begin position="299"/>
        <end position="339"/>
    </location>
</feature>
<comment type="similarity">
    <text evidence="2">Belongs to the FIP1 family.</text>
</comment>
<evidence type="ECO:0000256" key="5">
    <source>
        <dbReference type="SAM" id="MobiDB-lite"/>
    </source>
</evidence>
<feature type="compositionally biased region" description="Low complexity" evidence="5">
    <location>
        <begin position="235"/>
        <end position="247"/>
    </location>
</feature>
<feature type="compositionally biased region" description="Acidic residues" evidence="5">
    <location>
        <begin position="104"/>
        <end position="123"/>
    </location>
</feature>
<evidence type="ECO:0000313" key="8">
    <source>
        <dbReference type="EMBL" id="GHJ86725.1"/>
    </source>
</evidence>
<feature type="compositionally biased region" description="Pro residues" evidence="5">
    <location>
        <begin position="261"/>
        <end position="278"/>
    </location>
</feature>
<feature type="transmembrane region" description="Helical" evidence="6">
    <location>
        <begin position="918"/>
        <end position="938"/>
    </location>
</feature>
<accession>A0A8H3YEM1</accession>
<dbReference type="EMBL" id="BLZA01000019">
    <property type="protein sequence ID" value="GHJ86725.1"/>
    <property type="molecule type" value="Genomic_DNA"/>
</dbReference>
<dbReference type="AlphaFoldDB" id="A0A8H3YEM1"/>
<feature type="region of interest" description="Disordered" evidence="5">
    <location>
        <begin position="45"/>
        <end position="126"/>
    </location>
</feature>
<reference evidence="8" key="1">
    <citation type="submission" date="2020-07" db="EMBL/GenBank/DDBJ databases">
        <title>Draft Genome Sequence of a Deep-Sea Yeast, Naganishia (Cryptococcus) liquefaciens strain N6.</title>
        <authorList>
            <person name="Han Y.W."/>
            <person name="Kajitani R."/>
            <person name="Morimoto H."/>
            <person name="Parhat M."/>
            <person name="Tsubouchi H."/>
            <person name="Bakenova O."/>
            <person name="Ogata M."/>
            <person name="Argunhan B."/>
            <person name="Aoki R."/>
            <person name="Kajiwara S."/>
            <person name="Itoh T."/>
            <person name="Iwasaki H."/>
        </authorList>
    </citation>
    <scope>NUCLEOTIDE SEQUENCE</scope>
    <source>
        <strain evidence="8">N6</strain>
    </source>
</reference>
<feature type="compositionally biased region" description="Polar residues" evidence="5">
    <location>
        <begin position="223"/>
        <end position="232"/>
    </location>
</feature>
<gene>
    <name evidence="8" type="ORF">NliqN6_3127</name>
</gene>
<dbReference type="Pfam" id="PF05182">
    <property type="entry name" value="Fip1"/>
    <property type="match status" value="1"/>
</dbReference>
<evidence type="ECO:0000256" key="4">
    <source>
        <dbReference type="ARBA" id="ARBA00023242"/>
    </source>
</evidence>
<keyword evidence="4" id="KW-0539">Nucleus</keyword>
<dbReference type="OrthoDB" id="1917198at2759"/>
<feature type="transmembrane region" description="Helical" evidence="6">
    <location>
        <begin position="1042"/>
        <end position="1061"/>
    </location>
</feature>
<keyword evidence="3" id="KW-0507">mRNA processing</keyword>
<protein>
    <recommendedName>
        <fullName evidence="7">Pre-mRNA polyadenylation factor Fip1 domain-containing protein</fullName>
    </recommendedName>
</protein>
<feature type="compositionally biased region" description="Basic and acidic residues" evidence="5">
    <location>
        <begin position="771"/>
        <end position="787"/>
    </location>
</feature>
<evidence type="ECO:0000259" key="7">
    <source>
        <dbReference type="Pfam" id="PF05182"/>
    </source>
</evidence>
<proteinExistence type="inferred from homology"/>
<dbReference type="Pfam" id="PF06912">
    <property type="entry name" value="DUF1275"/>
    <property type="match status" value="1"/>
</dbReference>
<feature type="compositionally biased region" description="Acidic residues" evidence="5">
    <location>
        <begin position="68"/>
        <end position="80"/>
    </location>
</feature>
<keyword evidence="6" id="KW-1133">Transmembrane helix</keyword>
<feature type="region of interest" description="Disordered" evidence="5">
    <location>
        <begin position="1"/>
        <end position="30"/>
    </location>
</feature>
<evidence type="ECO:0000256" key="6">
    <source>
        <dbReference type="SAM" id="Phobius"/>
    </source>
</evidence>
<keyword evidence="6" id="KW-0472">Membrane</keyword>
<feature type="compositionally biased region" description="Basic and acidic residues" evidence="5">
    <location>
        <begin position="808"/>
        <end position="823"/>
    </location>
</feature>
<dbReference type="Proteomes" id="UP000620104">
    <property type="component" value="Unassembled WGS sequence"/>
</dbReference>
<evidence type="ECO:0000256" key="3">
    <source>
        <dbReference type="ARBA" id="ARBA00022664"/>
    </source>
</evidence>
<dbReference type="InterPro" id="IPR007854">
    <property type="entry name" value="Fip1_dom"/>
</dbReference>
<dbReference type="GO" id="GO:0005634">
    <property type="term" value="C:nucleus"/>
    <property type="evidence" value="ECO:0007669"/>
    <property type="project" value="UniProtKB-SubCell"/>
</dbReference>
<feature type="region of interest" description="Disordered" evidence="5">
    <location>
        <begin position="181"/>
        <end position="281"/>
    </location>
</feature>
<feature type="compositionally biased region" description="Basic and acidic residues" evidence="5">
    <location>
        <begin position="752"/>
        <end position="764"/>
    </location>
</feature>
<evidence type="ECO:0000313" key="9">
    <source>
        <dbReference type="Proteomes" id="UP000620104"/>
    </source>
</evidence>
<comment type="subcellular location">
    <subcellularLocation>
        <location evidence="1">Nucleus</location>
    </subcellularLocation>
</comment>
<evidence type="ECO:0000256" key="1">
    <source>
        <dbReference type="ARBA" id="ARBA00004123"/>
    </source>
</evidence>
<feature type="compositionally biased region" description="Basic and acidic residues" evidence="5">
    <location>
        <begin position="668"/>
        <end position="689"/>
    </location>
</feature>
<feature type="compositionally biased region" description="Basic and acidic residues" evidence="5">
    <location>
        <begin position="720"/>
        <end position="745"/>
    </location>
</feature>
<name>A0A8H3YEM1_9TREE</name>
<dbReference type="PANTHER" id="PTHR37488:SF2">
    <property type="entry name" value="DUF1275 DOMAIN-CONTAINING PROTEIN"/>
    <property type="match status" value="1"/>
</dbReference>